<sequence length="278" mass="32180">MILILRSLHLDYEHVQDQILSSEQIPSMNSLVTRLLRPLVVDEEAVKLICTYCGKEGHLQNRCYDLIGWPNKIANISLSDTPSYGRIGSQLISDEEYREFLRLSPTITPNHLHYQVFQLHAFPSPWGVNFMQALCVDHWAAVLHILRYIKKTPVEDLPLINDLLQVSWKFKKQNIVARAEAEYRAMALATCELIWVKQLIQELKFADVQPMKLYCDNQATLHIAFNPVFHERTKHIEIDCHFVREKLLAKEISTEFVNSNNQLADIFTKSLRGSQIQA</sequence>
<keyword evidence="1" id="KW-0479">Metal-binding</keyword>
<keyword evidence="4" id="KW-1185">Reference proteome</keyword>
<dbReference type="OrthoDB" id="414945at2759"/>
<dbReference type="PROSITE" id="PS50158">
    <property type="entry name" value="ZF_CCHC"/>
    <property type="match status" value="1"/>
</dbReference>
<proteinExistence type="predicted"/>
<gene>
    <name evidence="3" type="primary">GIP</name>
    <name evidence="3" type="ORF">CR513_20464</name>
</gene>
<reference evidence="3" key="1">
    <citation type="submission" date="2018-05" db="EMBL/GenBank/DDBJ databases">
        <title>Draft genome of Mucuna pruriens seed.</title>
        <authorList>
            <person name="Nnadi N.E."/>
            <person name="Vos R."/>
            <person name="Hasami M.H."/>
            <person name="Devisetty U.K."/>
            <person name="Aguiy J.C."/>
        </authorList>
    </citation>
    <scope>NUCLEOTIDE SEQUENCE [LARGE SCALE GENOMIC DNA]</scope>
    <source>
        <strain evidence="3">JCA_2017</strain>
    </source>
</reference>
<dbReference type="Proteomes" id="UP000257109">
    <property type="component" value="Unassembled WGS sequence"/>
</dbReference>
<keyword evidence="1" id="KW-0862">Zinc</keyword>
<dbReference type="EMBL" id="QJKJ01003805">
    <property type="protein sequence ID" value="RDX96832.1"/>
    <property type="molecule type" value="Genomic_DNA"/>
</dbReference>
<feature type="non-terminal residue" evidence="3">
    <location>
        <position position="1"/>
    </location>
</feature>
<keyword evidence="1" id="KW-0863">Zinc-finger</keyword>
<dbReference type="AlphaFoldDB" id="A0A371H202"/>
<evidence type="ECO:0000313" key="4">
    <source>
        <dbReference type="Proteomes" id="UP000257109"/>
    </source>
</evidence>
<evidence type="ECO:0000313" key="3">
    <source>
        <dbReference type="EMBL" id="RDX96832.1"/>
    </source>
</evidence>
<organism evidence="3 4">
    <name type="scientific">Mucuna pruriens</name>
    <name type="common">Velvet bean</name>
    <name type="synonym">Dolichos pruriens</name>
    <dbReference type="NCBI Taxonomy" id="157652"/>
    <lineage>
        <taxon>Eukaryota</taxon>
        <taxon>Viridiplantae</taxon>
        <taxon>Streptophyta</taxon>
        <taxon>Embryophyta</taxon>
        <taxon>Tracheophyta</taxon>
        <taxon>Spermatophyta</taxon>
        <taxon>Magnoliopsida</taxon>
        <taxon>eudicotyledons</taxon>
        <taxon>Gunneridae</taxon>
        <taxon>Pentapetalae</taxon>
        <taxon>rosids</taxon>
        <taxon>fabids</taxon>
        <taxon>Fabales</taxon>
        <taxon>Fabaceae</taxon>
        <taxon>Papilionoideae</taxon>
        <taxon>50 kb inversion clade</taxon>
        <taxon>NPAAA clade</taxon>
        <taxon>indigoferoid/millettioid clade</taxon>
        <taxon>Phaseoleae</taxon>
        <taxon>Mucuna</taxon>
    </lineage>
</organism>
<dbReference type="PANTHER" id="PTHR11439">
    <property type="entry name" value="GAG-POL-RELATED RETROTRANSPOSON"/>
    <property type="match status" value="1"/>
</dbReference>
<evidence type="ECO:0000259" key="2">
    <source>
        <dbReference type="PROSITE" id="PS50158"/>
    </source>
</evidence>
<evidence type="ECO:0000256" key="1">
    <source>
        <dbReference type="PROSITE-ProRule" id="PRU00047"/>
    </source>
</evidence>
<dbReference type="PANTHER" id="PTHR11439:SF463">
    <property type="entry name" value="REVERSE TRANSCRIPTASE TY1_COPIA-TYPE DOMAIN-CONTAINING PROTEIN"/>
    <property type="match status" value="1"/>
</dbReference>
<dbReference type="CDD" id="cd09272">
    <property type="entry name" value="RNase_HI_RT_Ty1"/>
    <property type="match status" value="1"/>
</dbReference>
<dbReference type="STRING" id="157652.A0A371H202"/>
<protein>
    <submittedName>
        <fullName evidence="3">Copia protein</fullName>
    </submittedName>
</protein>
<feature type="domain" description="CCHC-type" evidence="2">
    <location>
        <begin position="50"/>
        <end position="63"/>
    </location>
</feature>
<dbReference type="GO" id="GO:0008270">
    <property type="term" value="F:zinc ion binding"/>
    <property type="evidence" value="ECO:0007669"/>
    <property type="project" value="UniProtKB-KW"/>
</dbReference>
<dbReference type="InterPro" id="IPR001878">
    <property type="entry name" value="Znf_CCHC"/>
</dbReference>
<comment type="caution">
    <text evidence="3">The sequence shown here is derived from an EMBL/GenBank/DDBJ whole genome shotgun (WGS) entry which is preliminary data.</text>
</comment>
<accession>A0A371H202</accession>
<dbReference type="GO" id="GO:0003676">
    <property type="term" value="F:nucleic acid binding"/>
    <property type="evidence" value="ECO:0007669"/>
    <property type="project" value="InterPro"/>
</dbReference>
<name>A0A371H202_MUCPR</name>